<gene>
    <name evidence="1" type="ORF">GCM10009765_62180</name>
</gene>
<accession>A0ABN2IGC7</accession>
<dbReference type="Gene3D" id="3.90.550.10">
    <property type="entry name" value="Spore Coat Polysaccharide Biosynthesis Protein SpsA, Chain A"/>
    <property type="match status" value="1"/>
</dbReference>
<keyword evidence="2" id="KW-1185">Reference proteome</keyword>
<evidence type="ECO:0000313" key="2">
    <source>
        <dbReference type="Proteomes" id="UP001500618"/>
    </source>
</evidence>
<comment type="caution">
    <text evidence="1">The sequence shown here is derived from an EMBL/GenBank/DDBJ whole genome shotgun (WGS) entry which is preliminary data.</text>
</comment>
<dbReference type="InterPro" id="IPR029044">
    <property type="entry name" value="Nucleotide-diphossugar_trans"/>
</dbReference>
<name>A0ABN2IGC7_9ACTN</name>
<dbReference type="SUPFAM" id="SSF53448">
    <property type="entry name" value="Nucleotide-diphospho-sugar transferases"/>
    <property type="match status" value="1"/>
</dbReference>
<proteinExistence type="predicted"/>
<organism evidence="1 2">
    <name type="scientific">Fodinicola feengrottensis</name>
    <dbReference type="NCBI Taxonomy" id="435914"/>
    <lineage>
        <taxon>Bacteria</taxon>
        <taxon>Bacillati</taxon>
        <taxon>Actinomycetota</taxon>
        <taxon>Actinomycetes</taxon>
        <taxon>Mycobacteriales</taxon>
        <taxon>Fodinicola</taxon>
    </lineage>
</organism>
<evidence type="ECO:0000313" key="1">
    <source>
        <dbReference type="EMBL" id="GAA1704594.1"/>
    </source>
</evidence>
<dbReference type="RefSeq" id="WP_344313814.1">
    <property type="nucleotide sequence ID" value="NZ_BAAANY010000030.1"/>
</dbReference>
<protein>
    <submittedName>
        <fullName evidence="1">Uncharacterized protein</fullName>
    </submittedName>
</protein>
<sequence>MTRFLRHPGPVDHVVLAVADGSYEPKTASDHAVTIVPFSMSAPAVRAWTAVVESLPADISTVLLYEVDRVTPEVADAVLAGLPAGPLGWSVPVVEMPETVKIVDQRQRIVGTLDRETVLRMRCPQAATRAALEAVLPTVPANFPLNALPFYAERLGISVVRVPGKAPYR</sequence>
<reference evidence="1 2" key="1">
    <citation type="journal article" date="2019" name="Int. J. Syst. Evol. Microbiol.">
        <title>The Global Catalogue of Microorganisms (GCM) 10K type strain sequencing project: providing services to taxonomists for standard genome sequencing and annotation.</title>
        <authorList>
            <consortium name="The Broad Institute Genomics Platform"/>
            <consortium name="The Broad Institute Genome Sequencing Center for Infectious Disease"/>
            <person name="Wu L."/>
            <person name="Ma J."/>
        </authorList>
    </citation>
    <scope>NUCLEOTIDE SEQUENCE [LARGE SCALE GENOMIC DNA]</scope>
    <source>
        <strain evidence="1 2">JCM 14718</strain>
    </source>
</reference>
<dbReference type="Proteomes" id="UP001500618">
    <property type="component" value="Unassembled WGS sequence"/>
</dbReference>
<dbReference type="EMBL" id="BAAANY010000030">
    <property type="protein sequence ID" value="GAA1704594.1"/>
    <property type="molecule type" value="Genomic_DNA"/>
</dbReference>